<dbReference type="InParanoid" id="C4JPH9"/>
<dbReference type="AlphaFoldDB" id="C4JPH9"/>
<feature type="compositionally biased region" description="Basic residues" evidence="1">
    <location>
        <begin position="10"/>
        <end position="21"/>
    </location>
</feature>
<accession>C4JPH9</accession>
<dbReference type="RefSeq" id="XP_002543634.1">
    <property type="nucleotide sequence ID" value="XM_002543588.1"/>
</dbReference>
<dbReference type="KEGG" id="ure:UREG_03151"/>
<dbReference type="EMBL" id="CH476616">
    <property type="protein sequence ID" value="EEP78305.1"/>
    <property type="molecule type" value="Genomic_DNA"/>
</dbReference>
<dbReference type="HOGENOM" id="CLU_2851398_0_0_1"/>
<dbReference type="GeneID" id="8437782"/>
<dbReference type="Proteomes" id="UP000002058">
    <property type="component" value="Unassembled WGS sequence"/>
</dbReference>
<protein>
    <submittedName>
        <fullName evidence="2">Uncharacterized protein</fullName>
    </submittedName>
</protein>
<name>C4JPH9_UNCRE</name>
<sequence>MGSERDSGKKQKKSKITKRAKNQQGKTEKKKIGTHRPGSRELGKWHVFLQSLGYRVVLTWAMLVI</sequence>
<proteinExistence type="predicted"/>
<feature type="region of interest" description="Disordered" evidence="1">
    <location>
        <begin position="1"/>
        <end position="39"/>
    </location>
</feature>
<evidence type="ECO:0000313" key="3">
    <source>
        <dbReference type="Proteomes" id="UP000002058"/>
    </source>
</evidence>
<organism evidence="2 3">
    <name type="scientific">Uncinocarpus reesii (strain UAMH 1704)</name>
    <dbReference type="NCBI Taxonomy" id="336963"/>
    <lineage>
        <taxon>Eukaryota</taxon>
        <taxon>Fungi</taxon>
        <taxon>Dikarya</taxon>
        <taxon>Ascomycota</taxon>
        <taxon>Pezizomycotina</taxon>
        <taxon>Eurotiomycetes</taxon>
        <taxon>Eurotiomycetidae</taxon>
        <taxon>Onygenales</taxon>
        <taxon>Onygenaceae</taxon>
        <taxon>Uncinocarpus</taxon>
    </lineage>
</organism>
<keyword evidence="3" id="KW-1185">Reference proteome</keyword>
<evidence type="ECO:0000256" key="1">
    <source>
        <dbReference type="SAM" id="MobiDB-lite"/>
    </source>
</evidence>
<gene>
    <name evidence="2" type="ORF">UREG_03151</name>
</gene>
<reference evidence="3" key="1">
    <citation type="journal article" date="2009" name="Genome Res.">
        <title>Comparative genomic analyses of the human fungal pathogens Coccidioides and their relatives.</title>
        <authorList>
            <person name="Sharpton T.J."/>
            <person name="Stajich J.E."/>
            <person name="Rounsley S.D."/>
            <person name="Gardner M.J."/>
            <person name="Wortman J.R."/>
            <person name="Jordar V.S."/>
            <person name="Maiti R."/>
            <person name="Kodira C.D."/>
            <person name="Neafsey D.E."/>
            <person name="Zeng Q."/>
            <person name="Hung C.-Y."/>
            <person name="McMahan C."/>
            <person name="Muszewska A."/>
            <person name="Grynberg M."/>
            <person name="Mandel M.A."/>
            <person name="Kellner E.M."/>
            <person name="Barker B.M."/>
            <person name="Galgiani J.N."/>
            <person name="Orbach M.J."/>
            <person name="Kirkland T.N."/>
            <person name="Cole G.T."/>
            <person name="Henn M.R."/>
            <person name="Birren B.W."/>
            <person name="Taylor J.W."/>
        </authorList>
    </citation>
    <scope>NUCLEOTIDE SEQUENCE [LARGE SCALE GENOMIC DNA]</scope>
    <source>
        <strain evidence="3">UAMH 1704</strain>
    </source>
</reference>
<dbReference type="VEuPathDB" id="FungiDB:UREG_03151"/>
<evidence type="ECO:0000313" key="2">
    <source>
        <dbReference type="EMBL" id="EEP78305.1"/>
    </source>
</evidence>